<evidence type="ECO:0000256" key="1">
    <source>
        <dbReference type="SAM" id="MobiDB-lite"/>
    </source>
</evidence>
<dbReference type="Proteomes" id="UP000827092">
    <property type="component" value="Unassembled WGS sequence"/>
</dbReference>
<evidence type="ECO:0000313" key="2">
    <source>
        <dbReference type="EMBL" id="KAG8193023.1"/>
    </source>
</evidence>
<reference evidence="2 3" key="1">
    <citation type="journal article" date="2022" name="Nat. Ecol. Evol.">
        <title>A masculinizing supergene underlies an exaggerated male reproductive morph in a spider.</title>
        <authorList>
            <person name="Hendrickx F."/>
            <person name="De Corte Z."/>
            <person name="Sonet G."/>
            <person name="Van Belleghem S.M."/>
            <person name="Kostlbacher S."/>
            <person name="Vangestel C."/>
        </authorList>
    </citation>
    <scope>NUCLEOTIDE SEQUENCE [LARGE SCALE GENOMIC DNA]</scope>
    <source>
        <strain evidence="2">W744_W776</strain>
    </source>
</reference>
<organism evidence="2 3">
    <name type="scientific">Oedothorax gibbosus</name>
    <dbReference type="NCBI Taxonomy" id="931172"/>
    <lineage>
        <taxon>Eukaryota</taxon>
        <taxon>Metazoa</taxon>
        <taxon>Ecdysozoa</taxon>
        <taxon>Arthropoda</taxon>
        <taxon>Chelicerata</taxon>
        <taxon>Arachnida</taxon>
        <taxon>Araneae</taxon>
        <taxon>Araneomorphae</taxon>
        <taxon>Entelegynae</taxon>
        <taxon>Araneoidea</taxon>
        <taxon>Linyphiidae</taxon>
        <taxon>Erigoninae</taxon>
        <taxon>Oedothorax</taxon>
    </lineage>
</organism>
<gene>
    <name evidence="2" type="ORF">JTE90_028141</name>
</gene>
<protein>
    <submittedName>
        <fullName evidence="2">Uncharacterized protein</fullName>
    </submittedName>
</protein>
<evidence type="ECO:0000313" key="3">
    <source>
        <dbReference type="Proteomes" id="UP000827092"/>
    </source>
</evidence>
<proteinExistence type="predicted"/>
<sequence length="71" mass="8212">MNEIIIAFTQQTVGLRNDTTSNTVNYDLRHVPKKKSWLNLGKPPMSSSTPNAKAVRMEVKSNRNVWRRKKE</sequence>
<keyword evidence="3" id="KW-1185">Reference proteome</keyword>
<comment type="caution">
    <text evidence="2">The sequence shown here is derived from an EMBL/GenBank/DDBJ whole genome shotgun (WGS) entry which is preliminary data.</text>
</comment>
<accession>A0AAV6VBE1</accession>
<feature type="region of interest" description="Disordered" evidence="1">
    <location>
        <begin position="37"/>
        <end position="71"/>
    </location>
</feature>
<dbReference type="EMBL" id="JAFNEN010000132">
    <property type="protein sequence ID" value="KAG8193023.1"/>
    <property type="molecule type" value="Genomic_DNA"/>
</dbReference>
<name>A0AAV6VBE1_9ARAC</name>
<dbReference type="AlphaFoldDB" id="A0AAV6VBE1"/>